<sequence>MMAGGHDDRAGQDRALVAQYPVGHVATEDRRGVHQGQVGTVDAAGVAFTGSVAVVELGDDVQHQGPADAVERKAFPELGHEQHPQRARMAQRGLEVRQGRLWGVRSGVYAHAGFLVRWMTSTSDVQWSNARGSPTSGVHVKYTPFEAAAGRDSS</sequence>
<comment type="caution">
    <text evidence="1">The sequence shown here is derived from an EMBL/GenBank/DDBJ whole genome shotgun (WGS) entry which is preliminary data.</text>
</comment>
<keyword evidence="2" id="KW-1185">Reference proteome</keyword>
<protein>
    <submittedName>
        <fullName evidence="1">Uncharacterized protein</fullName>
    </submittedName>
</protein>
<name>A0A9P7C295_9FUNG</name>
<proteinExistence type="predicted"/>
<evidence type="ECO:0000313" key="1">
    <source>
        <dbReference type="EMBL" id="KAG1531937.1"/>
    </source>
</evidence>
<accession>A0A9P7C295</accession>
<gene>
    <name evidence="1" type="ORF">G6F50_016438</name>
</gene>
<evidence type="ECO:0000313" key="2">
    <source>
        <dbReference type="Proteomes" id="UP000740926"/>
    </source>
</evidence>
<dbReference type="AlphaFoldDB" id="A0A9P7C295"/>
<reference evidence="1 2" key="1">
    <citation type="journal article" date="2020" name="Microb. Genom.">
        <title>Genetic diversity of clinical and environmental Mucorales isolates obtained from an investigation of mucormycosis cases among solid organ transplant recipients.</title>
        <authorList>
            <person name="Nguyen M.H."/>
            <person name="Kaul D."/>
            <person name="Muto C."/>
            <person name="Cheng S.J."/>
            <person name="Richter R.A."/>
            <person name="Bruno V.M."/>
            <person name="Liu G."/>
            <person name="Beyhan S."/>
            <person name="Sundermann A.J."/>
            <person name="Mounaud S."/>
            <person name="Pasculle A.W."/>
            <person name="Nierman W.C."/>
            <person name="Driscoll E."/>
            <person name="Cumbie R."/>
            <person name="Clancy C.J."/>
            <person name="Dupont C.L."/>
        </authorList>
    </citation>
    <scope>NUCLEOTIDE SEQUENCE [LARGE SCALE GENOMIC DNA]</scope>
    <source>
        <strain evidence="1 2">GL24</strain>
    </source>
</reference>
<dbReference type="EMBL" id="JAANIU010010344">
    <property type="protein sequence ID" value="KAG1531937.1"/>
    <property type="molecule type" value="Genomic_DNA"/>
</dbReference>
<organism evidence="1 2">
    <name type="scientific">Rhizopus delemar</name>
    <dbReference type="NCBI Taxonomy" id="936053"/>
    <lineage>
        <taxon>Eukaryota</taxon>
        <taxon>Fungi</taxon>
        <taxon>Fungi incertae sedis</taxon>
        <taxon>Mucoromycota</taxon>
        <taxon>Mucoromycotina</taxon>
        <taxon>Mucoromycetes</taxon>
        <taxon>Mucorales</taxon>
        <taxon>Mucorineae</taxon>
        <taxon>Rhizopodaceae</taxon>
        <taxon>Rhizopus</taxon>
    </lineage>
</organism>
<dbReference type="Proteomes" id="UP000740926">
    <property type="component" value="Unassembled WGS sequence"/>
</dbReference>